<dbReference type="InterPro" id="IPR000843">
    <property type="entry name" value="HTH_LacI"/>
</dbReference>
<dbReference type="CDD" id="cd06267">
    <property type="entry name" value="PBP1_LacI_sugar_binding-like"/>
    <property type="match status" value="1"/>
</dbReference>
<dbReference type="Gene3D" id="3.40.50.2300">
    <property type="match status" value="2"/>
</dbReference>
<dbReference type="PROSITE" id="PS00356">
    <property type="entry name" value="HTH_LACI_1"/>
    <property type="match status" value="1"/>
</dbReference>
<dbReference type="SMART" id="SM00354">
    <property type="entry name" value="HTH_LACI"/>
    <property type="match status" value="1"/>
</dbReference>
<evidence type="ECO:0000256" key="3">
    <source>
        <dbReference type="ARBA" id="ARBA00023163"/>
    </source>
</evidence>
<proteinExistence type="predicted"/>
<evidence type="ECO:0000256" key="1">
    <source>
        <dbReference type="ARBA" id="ARBA00023015"/>
    </source>
</evidence>
<dbReference type="GO" id="GO:0000976">
    <property type="term" value="F:transcription cis-regulatory region binding"/>
    <property type="evidence" value="ECO:0007669"/>
    <property type="project" value="TreeGrafter"/>
</dbReference>
<dbReference type="PROSITE" id="PS50932">
    <property type="entry name" value="HTH_LACI_2"/>
    <property type="match status" value="1"/>
</dbReference>
<feature type="domain" description="HTH lacI-type" evidence="4">
    <location>
        <begin position="1"/>
        <end position="55"/>
    </location>
</feature>
<dbReference type="PRINTS" id="PR00036">
    <property type="entry name" value="HTHLACI"/>
</dbReference>
<keyword evidence="2" id="KW-0238">DNA-binding</keyword>
<dbReference type="InterPro" id="IPR028082">
    <property type="entry name" value="Peripla_BP_I"/>
</dbReference>
<comment type="caution">
    <text evidence="5">The sequence shown here is derived from an EMBL/GenBank/DDBJ whole genome shotgun (WGS) entry which is preliminary data.</text>
</comment>
<organism evidence="5">
    <name type="scientific">marine sediment metagenome</name>
    <dbReference type="NCBI Taxonomy" id="412755"/>
    <lineage>
        <taxon>unclassified sequences</taxon>
        <taxon>metagenomes</taxon>
        <taxon>ecological metagenomes</taxon>
    </lineage>
</organism>
<name>X0YNB6_9ZZZZ</name>
<evidence type="ECO:0000259" key="4">
    <source>
        <dbReference type="PROSITE" id="PS50932"/>
    </source>
</evidence>
<gene>
    <name evidence="5" type="ORF">S01H4_03471</name>
</gene>
<dbReference type="InterPro" id="IPR001761">
    <property type="entry name" value="Peripla_BP/Lac1_sug-bd_dom"/>
</dbReference>
<dbReference type="PANTHER" id="PTHR30146">
    <property type="entry name" value="LACI-RELATED TRANSCRIPTIONAL REPRESSOR"/>
    <property type="match status" value="1"/>
</dbReference>
<dbReference type="InterPro" id="IPR010982">
    <property type="entry name" value="Lambda_DNA-bd_dom_sf"/>
</dbReference>
<evidence type="ECO:0000313" key="5">
    <source>
        <dbReference type="EMBL" id="GAG57635.1"/>
    </source>
</evidence>
<sequence length="337" mass="37945">MNIKEVAKLAGVSKSTVSRVLNDSPLVTKSTRKKVLDVIKSVGFFPNYVARSLKIKETKTIGVIVPDIGNPFYFEVLRGIEKVLDKKGFNIMLCNSEYNEKKELRYISLLASKKVDGIIVAPSSEKSNGIKNLFTWNIPFVIFDIPQKKLKTNSILVDHSQCSYMATKHLIENGHKNIVVIDAFRPPGFKSKFILGYLKALNEYNIPINPEFIREALPDIVGGYSTIKKLITQKLYFTGVITICDLAAVGVYKAANKFNFKIPNDISVVGNDDIPLAKYLNPPLTTIHQPKYLLGYKSAKLLLSQIQNKKHNDIKVMKLDVKLIKRCSVKRRLENAD</sequence>
<dbReference type="SUPFAM" id="SSF47413">
    <property type="entry name" value="lambda repressor-like DNA-binding domains"/>
    <property type="match status" value="1"/>
</dbReference>
<keyword evidence="1" id="KW-0805">Transcription regulation</keyword>
<dbReference type="PANTHER" id="PTHR30146:SF109">
    <property type="entry name" value="HTH-TYPE TRANSCRIPTIONAL REGULATOR GALS"/>
    <property type="match status" value="1"/>
</dbReference>
<dbReference type="SUPFAM" id="SSF53822">
    <property type="entry name" value="Periplasmic binding protein-like I"/>
    <property type="match status" value="1"/>
</dbReference>
<accession>X0YNB6</accession>
<dbReference type="Pfam" id="PF00356">
    <property type="entry name" value="LacI"/>
    <property type="match status" value="1"/>
</dbReference>
<keyword evidence="3" id="KW-0804">Transcription</keyword>
<reference evidence="5" key="1">
    <citation type="journal article" date="2014" name="Front. Microbiol.">
        <title>High frequency of phylogenetically diverse reductive dehalogenase-homologous genes in deep subseafloor sedimentary metagenomes.</title>
        <authorList>
            <person name="Kawai M."/>
            <person name="Futagami T."/>
            <person name="Toyoda A."/>
            <person name="Takaki Y."/>
            <person name="Nishi S."/>
            <person name="Hori S."/>
            <person name="Arai W."/>
            <person name="Tsubouchi T."/>
            <person name="Morono Y."/>
            <person name="Uchiyama I."/>
            <person name="Ito T."/>
            <person name="Fujiyama A."/>
            <person name="Inagaki F."/>
            <person name="Takami H."/>
        </authorList>
    </citation>
    <scope>NUCLEOTIDE SEQUENCE</scope>
    <source>
        <strain evidence="5">Expedition CK06-06</strain>
    </source>
</reference>
<dbReference type="EMBL" id="BART01000856">
    <property type="protein sequence ID" value="GAG57635.1"/>
    <property type="molecule type" value="Genomic_DNA"/>
</dbReference>
<dbReference type="CDD" id="cd01392">
    <property type="entry name" value="HTH_LacI"/>
    <property type="match status" value="1"/>
</dbReference>
<dbReference type="Pfam" id="PF00532">
    <property type="entry name" value="Peripla_BP_1"/>
    <property type="match status" value="1"/>
</dbReference>
<dbReference type="AlphaFoldDB" id="X0YNB6"/>
<dbReference type="GO" id="GO:0003700">
    <property type="term" value="F:DNA-binding transcription factor activity"/>
    <property type="evidence" value="ECO:0007669"/>
    <property type="project" value="TreeGrafter"/>
</dbReference>
<evidence type="ECO:0000256" key="2">
    <source>
        <dbReference type="ARBA" id="ARBA00023125"/>
    </source>
</evidence>
<protein>
    <recommendedName>
        <fullName evidence="4">HTH lacI-type domain-containing protein</fullName>
    </recommendedName>
</protein>
<dbReference type="Gene3D" id="1.10.260.40">
    <property type="entry name" value="lambda repressor-like DNA-binding domains"/>
    <property type="match status" value="1"/>
</dbReference>